<accession>A0A3P6CRQ9</accession>
<dbReference type="AlphaFoldDB" id="A0A3P6CRQ9"/>
<organism evidence="1">
    <name type="scientific">Brassica oleracea</name>
    <name type="common">Wild cabbage</name>
    <dbReference type="NCBI Taxonomy" id="3712"/>
    <lineage>
        <taxon>Eukaryota</taxon>
        <taxon>Viridiplantae</taxon>
        <taxon>Streptophyta</taxon>
        <taxon>Embryophyta</taxon>
        <taxon>Tracheophyta</taxon>
        <taxon>Spermatophyta</taxon>
        <taxon>Magnoliopsida</taxon>
        <taxon>eudicotyledons</taxon>
        <taxon>Gunneridae</taxon>
        <taxon>Pentapetalae</taxon>
        <taxon>rosids</taxon>
        <taxon>malvids</taxon>
        <taxon>Brassicales</taxon>
        <taxon>Brassicaceae</taxon>
        <taxon>Brassiceae</taxon>
        <taxon>Brassica</taxon>
    </lineage>
</organism>
<gene>
    <name evidence="1" type="ORF">BOLC4T26978H</name>
</gene>
<dbReference type="EMBL" id="LR031873">
    <property type="protein sequence ID" value="VDD13095.1"/>
    <property type="molecule type" value="Genomic_DNA"/>
</dbReference>
<reference evidence="1" key="1">
    <citation type="submission" date="2018-11" db="EMBL/GenBank/DDBJ databases">
        <authorList>
            <consortium name="Genoscope - CEA"/>
            <person name="William W."/>
        </authorList>
    </citation>
    <scope>NUCLEOTIDE SEQUENCE</scope>
</reference>
<name>A0A3P6CRQ9_BRAOL</name>
<proteinExistence type="predicted"/>
<sequence>MVIKHFFMPLLPGFHSHLTIPVAFLKYIEGTNGHHSAKLR</sequence>
<protein>
    <submittedName>
        <fullName evidence="1">Uncharacterized protein</fullName>
    </submittedName>
</protein>
<evidence type="ECO:0000313" key="1">
    <source>
        <dbReference type="EMBL" id="VDD13095.1"/>
    </source>
</evidence>